<proteinExistence type="predicted"/>
<evidence type="ECO:0000313" key="3">
    <source>
        <dbReference type="Proteomes" id="UP000192652"/>
    </source>
</evidence>
<keyword evidence="1" id="KW-0175">Coiled coil</keyword>
<reference evidence="2 3" key="1">
    <citation type="journal article" date="2017" name="Antonie Van Leeuwenhoek">
        <title>Rhizobium rhizosphaerae sp. nov., a novel species isolated from rice rhizosphere.</title>
        <authorList>
            <person name="Zhao J.J."/>
            <person name="Zhang J."/>
            <person name="Zhang R.J."/>
            <person name="Zhang C.W."/>
            <person name="Yin H.Q."/>
            <person name="Zhang X.X."/>
        </authorList>
    </citation>
    <scope>NUCLEOTIDE SEQUENCE [LARGE SCALE GENOMIC DNA]</scope>
    <source>
        <strain evidence="2 3">RD15</strain>
    </source>
</reference>
<protein>
    <submittedName>
        <fullName evidence="2">Uncharacterized protein</fullName>
    </submittedName>
</protein>
<dbReference type="RefSeq" id="WP_081173191.1">
    <property type="nucleotide sequence ID" value="NZ_MSPX01000001.1"/>
</dbReference>
<comment type="caution">
    <text evidence="2">The sequence shown here is derived from an EMBL/GenBank/DDBJ whole genome shotgun (WGS) entry which is preliminary data.</text>
</comment>
<organism evidence="2 3">
    <name type="scientific">Xaviernesmea rhizosphaerae</name>
    <dbReference type="NCBI Taxonomy" id="1672749"/>
    <lineage>
        <taxon>Bacteria</taxon>
        <taxon>Pseudomonadati</taxon>
        <taxon>Pseudomonadota</taxon>
        <taxon>Alphaproteobacteria</taxon>
        <taxon>Hyphomicrobiales</taxon>
        <taxon>Rhizobiaceae</taxon>
        <taxon>Rhizobium/Agrobacterium group</taxon>
        <taxon>Xaviernesmea</taxon>
    </lineage>
</organism>
<feature type="coiled-coil region" evidence="1">
    <location>
        <begin position="84"/>
        <end position="118"/>
    </location>
</feature>
<sequence length="127" mass="14403">MLNRYQKISEENYKKLLAYIGHIRSAGLAFPSHNGKVNKTAVAVACGFNRETFDQNERFRDCLAAAVTELGLQIEEQVASDKLNSADKAQIARLEQQVAALRSENLELRRKVKRYEHMVSTGRRVIP</sequence>
<evidence type="ECO:0000313" key="2">
    <source>
        <dbReference type="EMBL" id="OQP88181.1"/>
    </source>
</evidence>
<accession>A0ABX3PI93</accession>
<dbReference type="EMBL" id="MSPX01000001">
    <property type="protein sequence ID" value="OQP88181.1"/>
    <property type="molecule type" value="Genomic_DNA"/>
</dbReference>
<evidence type="ECO:0000256" key="1">
    <source>
        <dbReference type="SAM" id="Coils"/>
    </source>
</evidence>
<name>A0ABX3PI93_9HYPH</name>
<keyword evidence="3" id="KW-1185">Reference proteome</keyword>
<gene>
    <name evidence="2" type="ORF">BTR14_01615</name>
</gene>
<dbReference type="Proteomes" id="UP000192652">
    <property type="component" value="Unassembled WGS sequence"/>
</dbReference>